<dbReference type="InterPro" id="IPR015421">
    <property type="entry name" value="PyrdxlP-dep_Trfase_major"/>
</dbReference>
<dbReference type="RefSeq" id="WP_143409687.1">
    <property type="nucleotide sequence ID" value="NZ_VHSF01000001.1"/>
</dbReference>
<evidence type="ECO:0000256" key="3">
    <source>
        <dbReference type="PIRSR" id="PIRSR001434-2"/>
    </source>
</evidence>
<dbReference type="CDD" id="cd00614">
    <property type="entry name" value="CGS_like"/>
    <property type="match status" value="1"/>
</dbReference>
<dbReference type="Proteomes" id="UP000315131">
    <property type="component" value="Unassembled WGS sequence"/>
</dbReference>
<name>A0A550I7W1_9FLAO</name>
<evidence type="ECO:0000313" key="6">
    <source>
        <dbReference type="Proteomes" id="UP000315131"/>
    </source>
</evidence>
<dbReference type="InterPro" id="IPR000277">
    <property type="entry name" value="Cys/Met-Metab_PyrdxlP-dep_enz"/>
</dbReference>
<dbReference type="GO" id="GO:0016740">
    <property type="term" value="F:transferase activity"/>
    <property type="evidence" value="ECO:0007669"/>
    <property type="project" value="UniProtKB-KW"/>
</dbReference>
<organism evidence="5 6">
    <name type="scientific">Christiangramia sabulilitoris</name>
    <dbReference type="NCBI Taxonomy" id="2583991"/>
    <lineage>
        <taxon>Bacteria</taxon>
        <taxon>Pseudomonadati</taxon>
        <taxon>Bacteroidota</taxon>
        <taxon>Flavobacteriia</taxon>
        <taxon>Flavobacteriales</taxon>
        <taxon>Flavobacteriaceae</taxon>
        <taxon>Christiangramia</taxon>
    </lineage>
</organism>
<dbReference type="PROSITE" id="PS00868">
    <property type="entry name" value="CYS_MET_METAB_PP"/>
    <property type="match status" value="1"/>
</dbReference>
<dbReference type="AlphaFoldDB" id="A0A550I7W1"/>
<evidence type="ECO:0000256" key="4">
    <source>
        <dbReference type="RuleBase" id="RU362118"/>
    </source>
</evidence>
<dbReference type="GO" id="GO:0019346">
    <property type="term" value="P:transsulfuration"/>
    <property type="evidence" value="ECO:0007669"/>
    <property type="project" value="InterPro"/>
</dbReference>
<dbReference type="OrthoDB" id="9803729at2"/>
<dbReference type="GO" id="GO:0016846">
    <property type="term" value="F:carbon-sulfur lyase activity"/>
    <property type="evidence" value="ECO:0007669"/>
    <property type="project" value="TreeGrafter"/>
</dbReference>
<dbReference type="GO" id="GO:0030170">
    <property type="term" value="F:pyridoxal phosphate binding"/>
    <property type="evidence" value="ECO:0007669"/>
    <property type="project" value="InterPro"/>
</dbReference>
<dbReference type="Gene3D" id="3.40.640.10">
    <property type="entry name" value="Type I PLP-dependent aspartate aminotransferase-like (Major domain)"/>
    <property type="match status" value="1"/>
</dbReference>
<evidence type="ECO:0000313" key="5">
    <source>
        <dbReference type="EMBL" id="TRO66908.1"/>
    </source>
</evidence>
<dbReference type="InterPro" id="IPR015424">
    <property type="entry name" value="PyrdxlP-dep_Trfase"/>
</dbReference>
<comment type="cofactor">
    <cofactor evidence="1 4">
        <name>pyridoxal 5'-phosphate</name>
        <dbReference type="ChEBI" id="CHEBI:597326"/>
    </cofactor>
</comment>
<comment type="similarity">
    <text evidence="4">Belongs to the trans-sulfuration enzymes family.</text>
</comment>
<evidence type="ECO:0000256" key="1">
    <source>
        <dbReference type="ARBA" id="ARBA00001933"/>
    </source>
</evidence>
<keyword evidence="2 3" id="KW-0663">Pyridoxal phosphate</keyword>
<dbReference type="GO" id="GO:0009086">
    <property type="term" value="P:methionine biosynthetic process"/>
    <property type="evidence" value="ECO:0007669"/>
    <property type="project" value="UniProtKB-ARBA"/>
</dbReference>
<dbReference type="SUPFAM" id="SSF53383">
    <property type="entry name" value="PLP-dependent transferases"/>
    <property type="match status" value="1"/>
</dbReference>
<reference evidence="5 6" key="1">
    <citation type="submission" date="2019-06" db="EMBL/GenBank/DDBJ databases">
        <title>Gramella sabulilitoris sp. nov., isolated from a marine sand.</title>
        <authorList>
            <person name="Yoon J.-H."/>
        </authorList>
    </citation>
    <scope>NUCLEOTIDE SEQUENCE [LARGE SCALE GENOMIC DNA]</scope>
    <source>
        <strain evidence="5 6">HSMS-1</strain>
    </source>
</reference>
<accession>A0A550I7W1</accession>
<comment type="caution">
    <text evidence="5">The sequence shown here is derived from an EMBL/GenBank/DDBJ whole genome shotgun (WGS) entry which is preliminary data.</text>
</comment>
<dbReference type="EMBL" id="VHSF01000001">
    <property type="protein sequence ID" value="TRO66908.1"/>
    <property type="molecule type" value="Genomic_DNA"/>
</dbReference>
<protein>
    <submittedName>
        <fullName evidence="5">PLP-dependent transferase</fullName>
    </submittedName>
</protein>
<keyword evidence="5" id="KW-0808">Transferase</keyword>
<dbReference type="Gene3D" id="3.90.1150.10">
    <property type="entry name" value="Aspartate Aminotransferase, domain 1"/>
    <property type="match status" value="1"/>
</dbReference>
<dbReference type="GO" id="GO:0005737">
    <property type="term" value="C:cytoplasm"/>
    <property type="evidence" value="ECO:0007669"/>
    <property type="project" value="TreeGrafter"/>
</dbReference>
<proteinExistence type="inferred from homology"/>
<dbReference type="FunFam" id="3.90.1150.10:FF:000033">
    <property type="entry name" value="Cystathionine gamma-synthase"/>
    <property type="match status" value="1"/>
</dbReference>
<evidence type="ECO:0000256" key="2">
    <source>
        <dbReference type="ARBA" id="ARBA00022898"/>
    </source>
</evidence>
<gene>
    <name evidence="5" type="ORF">FGM01_03175</name>
</gene>
<sequence length="383" mass="42241">MSNTKGINTICTHVGELKDNEYKGAVSPLYMSTSYAFEDVETKRYPRYFNTPNQVGLAKKMAALEHGEASLIFGSGMAAVSTSLMAFLKSGDHVVFQDSLYGGTSNLATEEFEKFGIEYSFAKDAKADSLKAEIKQNTKVIYIETPSNPLLKITDLEAVAKVAREHDLVSMIDNTFASPVNQNPIDFGIDVVIHSATKYMGGHSDILAGTVISSEENIERIFHMAKNFGGSLSDYTVWLLERSIKTMGIRVKAQNENAMKLAEFLSSHEQVANVYYPGLKQHPDHELAKRQMKGFGGMLSFELAENIDASAFMKALELIKPSMSLAGVESTILLPSQTSHGLLSEEDRRKQGIKDNLLRFSVGIEETEDLIADLSQAIEKTKK</sequence>
<dbReference type="FunFam" id="3.40.640.10:FF:000046">
    <property type="entry name" value="Cystathionine gamma-lyase"/>
    <property type="match status" value="1"/>
</dbReference>
<dbReference type="Pfam" id="PF01053">
    <property type="entry name" value="Cys_Met_Meta_PP"/>
    <property type="match status" value="1"/>
</dbReference>
<dbReference type="PANTHER" id="PTHR11808">
    <property type="entry name" value="TRANS-SULFURATION ENZYME FAMILY MEMBER"/>
    <property type="match status" value="1"/>
</dbReference>
<keyword evidence="6" id="KW-1185">Reference proteome</keyword>
<feature type="modified residue" description="N6-(pyridoxal phosphate)lysine" evidence="3">
    <location>
        <position position="198"/>
    </location>
</feature>
<dbReference type="PIRSF" id="PIRSF001434">
    <property type="entry name" value="CGS"/>
    <property type="match status" value="1"/>
</dbReference>
<dbReference type="InterPro" id="IPR054542">
    <property type="entry name" value="Cys_met_metab_PP"/>
</dbReference>
<dbReference type="InterPro" id="IPR015422">
    <property type="entry name" value="PyrdxlP-dep_Trfase_small"/>
</dbReference>